<feature type="transmembrane region" description="Helical" evidence="5">
    <location>
        <begin position="90"/>
        <end position="110"/>
    </location>
</feature>
<dbReference type="PROSITE" id="PS50801">
    <property type="entry name" value="STAS"/>
    <property type="match status" value="1"/>
</dbReference>
<feature type="transmembrane region" description="Helical" evidence="5">
    <location>
        <begin position="400"/>
        <end position="430"/>
    </location>
</feature>
<keyword evidence="3 5" id="KW-1133">Transmembrane helix</keyword>
<dbReference type="CDD" id="cd07042">
    <property type="entry name" value="STAS_SulP_like_sulfate_transporter"/>
    <property type="match status" value="1"/>
</dbReference>
<comment type="subcellular location">
    <subcellularLocation>
        <location evidence="1">Membrane</location>
        <topology evidence="1">Multi-pass membrane protein</topology>
    </subcellularLocation>
</comment>
<dbReference type="PANTHER" id="PTHR11814">
    <property type="entry name" value="SULFATE TRANSPORTER"/>
    <property type="match status" value="1"/>
</dbReference>
<evidence type="ECO:0000256" key="2">
    <source>
        <dbReference type="ARBA" id="ARBA00022692"/>
    </source>
</evidence>
<feature type="transmembrane region" description="Helical" evidence="5">
    <location>
        <begin position="188"/>
        <end position="211"/>
    </location>
</feature>
<protein>
    <submittedName>
        <fullName evidence="7">SulP family inorganic anion transporter</fullName>
    </submittedName>
</protein>
<dbReference type="RefSeq" id="WP_237826185.1">
    <property type="nucleotide sequence ID" value="NZ_JAKLTQ010000024.1"/>
</dbReference>
<accession>A0ABS9LCH5</accession>
<evidence type="ECO:0000256" key="1">
    <source>
        <dbReference type="ARBA" id="ARBA00004141"/>
    </source>
</evidence>
<feature type="transmembrane region" description="Helical" evidence="5">
    <location>
        <begin position="116"/>
        <end position="137"/>
    </location>
</feature>
<feature type="transmembrane region" description="Helical" evidence="5">
    <location>
        <begin position="149"/>
        <end position="168"/>
    </location>
</feature>
<evidence type="ECO:0000256" key="4">
    <source>
        <dbReference type="ARBA" id="ARBA00023136"/>
    </source>
</evidence>
<feature type="transmembrane region" description="Helical" evidence="5">
    <location>
        <begin position="343"/>
        <end position="362"/>
    </location>
</feature>
<name>A0ABS9LCH5_9MICC</name>
<feature type="domain" description="STAS" evidence="6">
    <location>
        <begin position="455"/>
        <end position="570"/>
    </location>
</feature>
<sequence length="578" mass="59845">MGHARRTRNATPTRQHPWVDSYVPGINAARNYRRGDLRPDLVAGLTLFTLLIPAGMAYAELAGLPPVTGLYATILPLLAYALFGPSKVLVLGPDSSLGPMIAAAILPLALGNTDRAVALAGLLAIIVGLLMVLGRFLNLGFVTDLLSKPIRLGYLNGIALVVFAGQLPKLLGISVPGETIWAELTGSAAALISGAFNPVALLMGLGCLVLIKLPSWLHLRIPGTMLAVVAAVAVTFIFGLTDKLPMVGALPPGLPAPALSGLAWPDVAALAGPAAGIALIAFADTGVLSRTIAARRGESVSGNAELGALGVANVASGLFGGFPVSSSTSRTPVAIQAGSRTQLTGVVAATLLVAFMLLAPGVTAYLPVTTLAAVIIVAAGSMVDIAGLRLMWRASRTETVLMFSAFLGVAVVGVLQGILVAIALSLLAFVQRAWNPYRTELVRVPGMPGYHDVDRHPDGTRISGLIIARFDAPLFFANGAVFAAHIRELVDQAPGPVHRVVVAAEAITGIDTTALDDLVELDKYLEQHGIDLVFAEMKGPVKDRLARLSVGARFGPENFFPTIESALRSVGGNGSGTG</sequence>
<keyword evidence="4 5" id="KW-0472">Membrane</keyword>
<dbReference type="Pfam" id="PF01740">
    <property type="entry name" value="STAS"/>
    <property type="match status" value="1"/>
</dbReference>
<dbReference type="Proteomes" id="UP001165368">
    <property type="component" value="Unassembled WGS sequence"/>
</dbReference>
<organism evidence="7 8">
    <name type="scientific">Arthrobacter hankyongi</name>
    <dbReference type="NCBI Taxonomy" id="2904801"/>
    <lineage>
        <taxon>Bacteria</taxon>
        <taxon>Bacillati</taxon>
        <taxon>Actinomycetota</taxon>
        <taxon>Actinomycetes</taxon>
        <taxon>Micrococcales</taxon>
        <taxon>Micrococcaceae</taxon>
        <taxon>Arthrobacter</taxon>
    </lineage>
</organism>
<dbReference type="Gene3D" id="3.30.750.24">
    <property type="entry name" value="STAS domain"/>
    <property type="match status" value="1"/>
</dbReference>
<dbReference type="SUPFAM" id="SSF52091">
    <property type="entry name" value="SpoIIaa-like"/>
    <property type="match status" value="1"/>
</dbReference>
<dbReference type="Pfam" id="PF00916">
    <property type="entry name" value="Sulfate_transp"/>
    <property type="match status" value="1"/>
</dbReference>
<comment type="caution">
    <text evidence="7">The sequence shown here is derived from an EMBL/GenBank/DDBJ whole genome shotgun (WGS) entry which is preliminary data.</text>
</comment>
<dbReference type="InterPro" id="IPR036513">
    <property type="entry name" value="STAS_dom_sf"/>
</dbReference>
<proteinExistence type="predicted"/>
<keyword evidence="8" id="KW-1185">Reference proteome</keyword>
<feature type="transmembrane region" description="Helical" evidence="5">
    <location>
        <begin position="64"/>
        <end position="83"/>
    </location>
</feature>
<feature type="transmembrane region" description="Helical" evidence="5">
    <location>
        <begin position="368"/>
        <end position="388"/>
    </location>
</feature>
<reference evidence="7" key="1">
    <citation type="submission" date="2022-01" db="EMBL/GenBank/DDBJ databases">
        <authorList>
            <person name="Jo J.-H."/>
            <person name="Im W.-T."/>
        </authorList>
    </citation>
    <scope>NUCLEOTIDE SEQUENCE</scope>
    <source>
        <strain evidence="7">I2-34</strain>
    </source>
</reference>
<dbReference type="InterPro" id="IPR001902">
    <property type="entry name" value="SLC26A/SulP_fam"/>
</dbReference>
<evidence type="ECO:0000259" key="6">
    <source>
        <dbReference type="PROSITE" id="PS50801"/>
    </source>
</evidence>
<feature type="transmembrane region" description="Helical" evidence="5">
    <location>
        <begin position="41"/>
        <end position="58"/>
    </location>
</feature>
<dbReference type="EMBL" id="JAKLTQ010000024">
    <property type="protein sequence ID" value="MCG2624380.1"/>
    <property type="molecule type" value="Genomic_DNA"/>
</dbReference>
<evidence type="ECO:0000313" key="7">
    <source>
        <dbReference type="EMBL" id="MCG2624380.1"/>
    </source>
</evidence>
<evidence type="ECO:0000256" key="5">
    <source>
        <dbReference type="SAM" id="Phobius"/>
    </source>
</evidence>
<feature type="transmembrane region" description="Helical" evidence="5">
    <location>
        <begin position="261"/>
        <end position="282"/>
    </location>
</feature>
<keyword evidence="2 5" id="KW-0812">Transmembrane</keyword>
<evidence type="ECO:0000256" key="3">
    <source>
        <dbReference type="ARBA" id="ARBA00022989"/>
    </source>
</evidence>
<dbReference type="InterPro" id="IPR011547">
    <property type="entry name" value="SLC26A/SulP_dom"/>
</dbReference>
<feature type="transmembrane region" description="Helical" evidence="5">
    <location>
        <begin position="223"/>
        <end position="241"/>
    </location>
</feature>
<gene>
    <name evidence="7" type="ORF">LVY72_21030</name>
</gene>
<dbReference type="InterPro" id="IPR002645">
    <property type="entry name" value="STAS_dom"/>
</dbReference>
<evidence type="ECO:0000313" key="8">
    <source>
        <dbReference type="Proteomes" id="UP001165368"/>
    </source>
</evidence>